<dbReference type="PANTHER" id="PTHR33797">
    <property type="entry name" value="ORGANIC HYDROPEROXIDE RESISTANCE PROTEIN-LIKE"/>
    <property type="match status" value="1"/>
</dbReference>
<reference evidence="2" key="1">
    <citation type="submission" date="2016-04" db="EMBL/GenBank/DDBJ databases">
        <authorList>
            <person name="Nguyen H.D."/>
            <person name="Samba Siva P."/>
            <person name="Cullis J."/>
            <person name="Levesque C.A."/>
            <person name="Hambleton S."/>
        </authorList>
    </citation>
    <scope>NUCLEOTIDE SEQUENCE</scope>
    <source>
        <strain evidence="2">DAOMC 236416</strain>
    </source>
</reference>
<sequence>MSVPFSRILTRSARGPASLGLSRCAFSSSARAFGPAYTASAKASGAGRNGKVELTNGKEVVFKLAMPKELGGTGDGENPERLFASGYASCFLSALQLVAREGKIKLPEDLAIHADVTIAKGDDGFNLSAVLTGKSDKMPKDELKKLLEEAHKVCPYSKATRNNMPVELKVD</sequence>
<evidence type="ECO:0000313" key="3">
    <source>
        <dbReference type="Proteomes" id="UP000077521"/>
    </source>
</evidence>
<evidence type="ECO:0000313" key="2">
    <source>
        <dbReference type="EMBL" id="KAE8257755.1"/>
    </source>
</evidence>
<comment type="caution">
    <text evidence="2">The sequence shown here is derived from an EMBL/GenBank/DDBJ whole genome shotgun (WGS) entry which is preliminary data.</text>
</comment>
<dbReference type="NCBIfam" id="TIGR03561">
    <property type="entry name" value="organ_hyd_perox"/>
    <property type="match status" value="1"/>
</dbReference>
<dbReference type="InterPro" id="IPR019953">
    <property type="entry name" value="OHR"/>
</dbReference>
<accession>A0A177TQC4</accession>
<name>A0A177TQC4_9BASI</name>
<dbReference type="Gene3D" id="3.30.300.20">
    <property type="match status" value="1"/>
</dbReference>
<evidence type="ECO:0000256" key="1">
    <source>
        <dbReference type="ARBA" id="ARBA00007378"/>
    </source>
</evidence>
<dbReference type="Pfam" id="PF02566">
    <property type="entry name" value="OsmC"/>
    <property type="match status" value="1"/>
</dbReference>
<dbReference type="SUPFAM" id="SSF82784">
    <property type="entry name" value="OsmC-like"/>
    <property type="match status" value="1"/>
</dbReference>
<dbReference type="InterPro" id="IPR003718">
    <property type="entry name" value="OsmC/Ohr_fam"/>
</dbReference>
<dbReference type="Proteomes" id="UP000077521">
    <property type="component" value="Unassembled WGS sequence"/>
</dbReference>
<proteinExistence type="inferred from homology"/>
<dbReference type="InterPro" id="IPR036102">
    <property type="entry name" value="OsmC/Ohrsf"/>
</dbReference>
<dbReference type="AlphaFoldDB" id="A0A177TQC4"/>
<reference evidence="2" key="2">
    <citation type="journal article" date="2019" name="IMA Fungus">
        <title>Genome sequencing and comparison of five Tilletia species to identify candidate genes for the detection of regulated species infecting wheat.</title>
        <authorList>
            <person name="Nguyen H.D.T."/>
            <person name="Sultana T."/>
            <person name="Kesanakurti P."/>
            <person name="Hambleton S."/>
        </authorList>
    </citation>
    <scope>NUCLEOTIDE SEQUENCE</scope>
    <source>
        <strain evidence="2">DAOMC 236416</strain>
    </source>
</reference>
<keyword evidence="3" id="KW-1185">Reference proteome</keyword>
<dbReference type="GO" id="GO:0006979">
    <property type="term" value="P:response to oxidative stress"/>
    <property type="evidence" value="ECO:0007669"/>
    <property type="project" value="InterPro"/>
</dbReference>
<gene>
    <name evidence="2" type="ORF">A4X13_0g2141</name>
</gene>
<dbReference type="PANTHER" id="PTHR33797:SF2">
    <property type="entry name" value="ORGANIC HYDROPEROXIDE RESISTANCE PROTEIN-LIKE"/>
    <property type="match status" value="1"/>
</dbReference>
<dbReference type="InterPro" id="IPR015946">
    <property type="entry name" value="KH_dom-like_a/b"/>
</dbReference>
<protein>
    <submittedName>
        <fullName evidence="2">Uncharacterized protein</fullName>
    </submittedName>
</protein>
<dbReference type="EMBL" id="LWDF02000097">
    <property type="protein sequence ID" value="KAE8257755.1"/>
    <property type="molecule type" value="Genomic_DNA"/>
</dbReference>
<dbReference type="Gene3D" id="2.20.25.10">
    <property type="match status" value="1"/>
</dbReference>
<comment type="similarity">
    <text evidence="1">Belongs to the OsmC/Ohr family.</text>
</comment>
<organism evidence="2 3">
    <name type="scientific">Tilletia indica</name>
    <dbReference type="NCBI Taxonomy" id="43049"/>
    <lineage>
        <taxon>Eukaryota</taxon>
        <taxon>Fungi</taxon>
        <taxon>Dikarya</taxon>
        <taxon>Basidiomycota</taxon>
        <taxon>Ustilaginomycotina</taxon>
        <taxon>Exobasidiomycetes</taxon>
        <taxon>Tilletiales</taxon>
        <taxon>Tilletiaceae</taxon>
        <taxon>Tilletia</taxon>
    </lineage>
</organism>